<keyword evidence="2" id="KW-0732">Signal</keyword>
<feature type="chain" id="PRO_5046930604" evidence="2">
    <location>
        <begin position="26"/>
        <end position="675"/>
    </location>
</feature>
<organism evidence="4 5">
    <name type="scientific">Echinicola rosea</name>
    <dbReference type="NCBI Taxonomy" id="1807691"/>
    <lineage>
        <taxon>Bacteria</taxon>
        <taxon>Pseudomonadati</taxon>
        <taxon>Bacteroidota</taxon>
        <taxon>Cytophagia</taxon>
        <taxon>Cytophagales</taxon>
        <taxon>Cyclobacteriaceae</taxon>
        <taxon>Echinicola</taxon>
    </lineage>
</organism>
<feature type="signal peptide" evidence="2">
    <location>
        <begin position="1"/>
        <end position="25"/>
    </location>
</feature>
<keyword evidence="5" id="KW-1185">Reference proteome</keyword>
<gene>
    <name evidence="4" type="ORF">GCM10011339_45620</name>
</gene>
<evidence type="ECO:0000256" key="2">
    <source>
        <dbReference type="SAM" id="SignalP"/>
    </source>
</evidence>
<reference evidence="5" key="1">
    <citation type="journal article" date="2019" name="Int. J. Syst. Evol. Microbiol.">
        <title>The Global Catalogue of Microorganisms (GCM) 10K type strain sequencing project: providing services to taxonomists for standard genome sequencing and annotation.</title>
        <authorList>
            <consortium name="The Broad Institute Genomics Platform"/>
            <consortium name="The Broad Institute Genome Sequencing Center for Infectious Disease"/>
            <person name="Wu L."/>
            <person name="Ma J."/>
        </authorList>
    </citation>
    <scope>NUCLEOTIDE SEQUENCE [LARGE SCALE GENOMIC DNA]</scope>
    <source>
        <strain evidence="5">CGMCC 1.15407</strain>
    </source>
</reference>
<accession>A0ABQ1VCN8</accession>
<feature type="domain" description="PpiC" evidence="3">
    <location>
        <begin position="244"/>
        <end position="347"/>
    </location>
</feature>
<dbReference type="SUPFAM" id="SSF54534">
    <property type="entry name" value="FKBP-like"/>
    <property type="match status" value="2"/>
</dbReference>
<dbReference type="InterPro" id="IPR000297">
    <property type="entry name" value="PPIase_PpiC"/>
</dbReference>
<dbReference type="EMBL" id="BMIU01000044">
    <property type="protein sequence ID" value="GGF51900.1"/>
    <property type="molecule type" value="Genomic_DNA"/>
</dbReference>
<evidence type="ECO:0000256" key="1">
    <source>
        <dbReference type="PROSITE-ProRule" id="PRU00278"/>
    </source>
</evidence>
<comment type="caution">
    <text evidence="4">The sequence shown here is derived from an EMBL/GenBank/DDBJ whole genome shotgun (WGS) entry which is preliminary data.</text>
</comment>
<evidence type="ECO:0000313" key="4">
    <source>
        <dbReference type="EMBL" id="GGF51900.1"/>
    </source>
</evidence>
<evidence type="ECO:0000259" key="3">
    <source>
        <dbReference type="PROSITE" id="PS50198"/>
    </source>
</evidence>
<dbReference type="Proteomes" id="UP000647339">
    <property type="component" value="Unassembled WGS sequence"/>
</dbReference>
<feature type="domain" description="PpiC" evidence="3">
    <location>
        <begin position="137"/>
        <end position="239"/>
    </location>
</feature>
<dbReference type="InterPro" id="IPR046357">
    <property type="entry name" value="PPIase_dom_sf"/>
</dbReference>
<proteinExistence type="predicted"/>
<dbReference type="PROSITE" id="PS50198">
    <property type="entry name" value="PPIC_PPIASE_2"/>
    <property type="match status" value="2"/>
</dbReference>
<dbReference type="Pfam" id="PF00639">
    <property type="entry name" value="Rotamase"/>
    <property type="match status" value="1"/>
</dbReference>
<dbReference type="PANTHER" id="PTHR47245:SF2">
    <property type="entry name" value="PEPTIDYL-PROLYL CIS-TRANS ISOMERASE HP_0175-RELATED"/>
    <property type="match status" value="1"/>
</dbReference>
<protein>
    <submittedName>
        <fullName evidence="4">Peptidyl-prolyl cis-trans isomerase</fullName>
    </submittedName>
</protein>
<sequence length="675" mass="77182">MVNKMKTTYQCLWVLGLLVACSPNSKVSQSTPPSDGPQYLLTVGNENVPAEEFMHMLSKNREFDQQEDKLSKEEFEENFELFLNYKLKVKEAEALGMDESVEFLREFNAFKEDLKRPYSLETSLQEGEIRKAYSRMQDVVHAQHILLRFPGNSSREDSVAVFRMAVKLKERAEAGEVFSKLAEEYSQDPSVKNNQGDLGYFTSLQMVYPFEDAVYQLKPGQVSDPVLTDFGYHVIKLLDRKPNPGQVKVSHILIRTDPTDPISEDRAKRRITDIYGALQKEDTSWEEVCQLFSEDVGTKENGGELPWFGVGAFLKEFEDAAFGLTEIGEISSPVKTSYGYHIIRLEDEKPLAPYEELEESLKSKILRDSRSVLINSQVTAIQKSRYNFVENGPLVAVAKEQVTGQPKGLKDLREVYTAQNLLDSTLFTIDGESKKVGDFVDFVEQDEVVVKVERKEPFDAWFKKFVEISLDQAEEADLLANNDDFRLLVNEYREGILLFNLMNERVWQKALKDTAGLMEYFEGHRDQYMWEERAEALIVKVLAPEAEGPVREYLANTRYQGGLKEALEDHLSTLSTLSYKVDEGVFEVHNDPILKTLEIQSGLQEVEVNNKPYIVLLGKQYPAGPKAFEETRGQVIKDYQEHLNQSLISVLKQNFIVQINEDEKERIENIVVAQD</sequence>
<dbReference type="PANTHER" id="PTHR47245">
    <property type="entry name" value="PEPTIDYLPROLYL ISOMERASE"/>
    <property type="match status" value="1"/>
</dbReference>
<dbReference type="InterPro" id="IPR050245">
    <property type="entry name" value="PrsA_foldase"/>
</dbReference>
<dbReference type="GO" id="GO:0016853">
    <property type="term" value="F:isomerase activity"/>
    <property type="evidence" value="ECO:0007669"/>
    <property type="project" value="UniProtKB-KW"/>
</dbReference>
<name>A0ABQ1VCN8_9BACT</name>
<evidence type="ECO:0000313" key="5">
    <source>
        <dbReference type="Proteomes" id="UP000647339"/>
    </source>
</evidence>
<keyword evidence="1 4" id="KW-0413">Isomerase</keyword>
<dbReference type="Gene3D" id="3.10.50.40">
    <property type="match status" value="2"/>
</dbReference>
<dbReference type="PROSITE" id="PS51257">
    <property type="entry name" value="PROKAR_LIPOPROTEIN"/>
    <property type="match status" value="1"/>
</dbReference>
<dbReference type="Pfam" id="PF13616">
    <property type="entry name" value="Rotamase_3"/>
    <property type="match status" value="1"/>
</dbReference>
<keyword evidence="1" id="KW-0697">Rotamase</keyword>